<dbReference type="InterPro" id="IPR002571">
    <property type="entry name" value="HrcA"/>
</dbReference>
<dbReference type="InterPro" id="IPR036390">
    <property type="entry name" value="WH_DNA-bd_sf"/>
</dbReference>
<dbReference type="SUPFAM" id="SSF55781">
    <property type="entry name" value="GAF domain-like"/>
    <property type="match status" value="1"/>
</dbReference>
<dbReference type="KEGG" id="slz:B5P37_00270"/>
<sequence>MITPRQLKILNAIVEDYVDLGQPIGSNTLIQRHNVDVSPATIRNDMKTLEEKSLIAKTHFSSGRIPSEAGFRLYANRLLEQSFDFEGQSHLDIHQMLVNHHYDLASTLDNFAEVFSNQTRYTTLVIGPDYSKASILDVHLMKLNSHHFIVVVVYETGHVKHTHVTSQEPINAQSIIKVSNYLSQHASTLFEDPIHQSEKTYELLGFNDQEIYLITSIVQRITEQYHSHPSSRVYFGGKDQLIEGLNESTVASIQPILKYIESNRITDFIHEMTHQLINVRIGSEIEENLQGIAILSRSYHIDSDLKGYIAVIGPTAMHYQNVIQLLSRIS</sequence>
<dbReference type="Gene3D" id="1.10.10.10">
    <property type="entry name" value="Winged helix-like DNA-binding domain superfamily/Winged helix DNA-binding domain"/>
    <property type="match status" value="1"/>
</dbReference>
<keyword evidence="3 6" id="KW-0805">Transcription regulation</keyword>
<reference evidence="9 10" key="1">
    <citation type="submission" date="2017-04" db="EMBL/GenBank/DDBJ databases">
        <authorList>
            <person name="Veseli I.A."/>
            <person name="Tang C."/>
            <person name="Pombert J.-F."/>
        </authorList>
    </citation>
    <scope>NUCLEOTIDE SEQUENCE [LARGE SCALE GENOMIC DNA]</scope>
    <source>
        <strain evidence="9 10">ATCC 700373</strain>
    </source>
</reference>
<dbReference type="GO" id="GO:0005988">
    <property type="term" value="P:lactose metabolic process"/>
    <property type="evidence" value="ECO:0007669"/>
    <property type="project" value="UniProtKB-KW"/>
</dbReference>
<keyword evidence="4 6" id="KW-0346">Stress response</keyword>
<dbReference type="GO" id="GO:0003700">
    <property type="term" value="F:DNA-binding transcription factor activity"/>
    <property type="evidence" value="ECO:0007669"/>
    <property type="project" value="InterPro"/>
</dbReference>
<dbReference type="Gene3D" id="3.30.390.60">
    <property type="entry name" value="Heat-inducible transcription repressor hrca homolog, domain 3"/>
    <property type="match status" value="1"/>
</dbReference>
<dbReference type="InterPro" id="IPR001034">
    <property type="entry name" value="DeoR_HTH"/>
</dbReference>
<dbReference type="EMBL" id="CP020773">
    <property type="protein sequence ID" value="ARJ49894.1"/>
    <property type="molecule type" value="Genomic_DNA"/>
</dbReference>
<dbReference type="RefSeq" id="WP_085235994.1">
    <property type="nucleotide sequence ID" value="NZ_CP020773.1"/>
</dbReference>
<proteinExistence type="inferred from homology"/>
<comment type="similarity">
    <text evidence="6">Belongs to the HrcA family.</text>
</comment>
<evidence type="ECO:0000256" key="5">
    <source>
        <dbReference type="ARBA" id="ARBA00023163"/>
    </source>
</evidence>
<keyword evidence="1 6" id="KW-0678">Repressor</keyword>
<feature type="domain" description="HTH deoR-type" evidence="8">
    <location>
        <begin position="35"/>
        <end position="59"/>
    </location>
</feature>
<accession>A0AAC9RQV6</accession>
<dbReference type="AlphaFoldDB" id="A0AAC9RQV6"/>
<dbReference type="Gene3D" id="3.30.450.40">
    <property type="match status" value="1"/>
</dbReference>
<organism evidence="9 10">
    <name type="scientific">Staphylococcus lutrae</name>
    <dbReference type="NCBI Taxonomy" id="155085"/>
    <lineage>
        <taxon>Bacteria</taxon>
        <taxon>Bacillati</taxon>
        <taxon>Bacillota</taxon>
        <taxon>Bacilli</taxon>
        <taxon>Bacillales</taxon>
        <taxon>Staphylococcaceae</taxon>
        <taxon>Staphylococcus</taxon>
    </lineage>
</organism>
<dbReference type="SUPFAM" id="SSF46785">
    <property type="entry name" value="Winged helix' DNA-binding domain"/>
    <property type="match status" value="1"/>
</dbReference>
<dbReference type="InterPro" id="IPR036388">
    <property type="entry name" value="WH-like_DNA-bd_sf"/>
</dbReference>
<evidence type="ECO:0000256" key="4">
    <source>
        <dbReference type="ARBA" id="ARBA00023016"/>
    </source>
</evidence>
<evidence type="ECO:0000259" key="7">
    <source>
        <dbReference type="Pfam" id="PF01628"/>
    </source>
</evidence>
<dbReference type="Pfam" id="PF08220">
    <property type="entry name" value="HTH_DeoR"/>
    <property type="match status" value="1"/>
</dbReference>
<dbReference type="InterPro" id="IPR023120">
    <property type="entry name" value="WHTH_transcript_rep_HrcA_IDD"/>
</dbReference>
<keyword evidence="2" id="KW-0423">Lactose metabolism</keyword>
<evidence type="ECO:0000313" key="9">
    <source>
        <dbReference type="EMBL" id="ARJ49894.1"/>
    </source>
</evidence>
<dbReference type="HAMAP" id="MF_00081">
    <property type="entry name" value="HrcA"/>
    <property type="match status" value="1"/>
</dbReference>
<dbReference type="NCBIfam" id="TIGR00331">
    <property type="entry name" value="hrcA"/>
    <property type="match status" value="1"/>
</dbReference>
<dbReference type="InterPro" id="IPR029016">
    <property type="entry name" value="GAF-like_dom_sf"/>
</dbReference>
<dbReference type="Proteomes" id="UP000242864">
    <property type="component" value="Chromosome"/>
</dbReference>
<dbReference type="GO" id="GO:0003677">
    <property type="term" value="F:DNA binding"/>
    <property type="evidence" value="ECO:0007669"/>
    <property type="project" value="InterPro"/>
</dbReference>
<protein>
    <recommendedName>
        <fullName evidence="6">Heat-inducible transcription repressor HrcA</fullName>
    </recommendedName>
</protein>
<evidence type="ECO:0000313" key="10">
    <source>
        <dbReference type="Proteomes" id="UP000242864"/>
    </source>
</evidence>
<evidence type="ECO:0000256" key="1">
    <source>
        <dbReference type="ARBA" id="ARBA00022491"/>
    </source>
</evidence>
<dbReference type="PIRSF" id="PIRSF005485">
    <property type="entry name" value="HrcA"/>
    <property type="match status" value="1"/>
</dbReference>
<feature type="domain" description="Heat-inducible transcription repressor HrcA C-terminal" evidence="7">
    <location>
        <begin position="107"/>
        <end position="323"/>
    </location>
</feature>
<gene>
    <name evidence="6" type="primary">hrcA</name>
    <name evidence="9" type="ORF">B5P37_00270</name>
</gene>
<dbReference type="InterPro" id="IPR021153">
    <property type="entry name" value="HrcA_C"/>
</dbReference>
<dbReference type="GO" id="GO:0045892">
    <property type="term" value="P:negative regulation of DNA-templated transcription"/>
    <property type="evidence" value="ECO:0007669"/>
    <property type="project" value="UniProtKB-UniRule"/>
</dbReference>
<name>A0AAC9RQV6_9STAP</name>
<evidence type="ECO:0000256" key="6">
    <source>
        <dbReference type="HAMAP-Rule" id="MF_00081"/>
    </source>
</evidence>
<comment type="function">
    <text evidence="6">Negative regulator of class I heat shock genes (grpE-dnaK-dnaJ and groELS operons). Prevents heat-shock induction of these operons.</text>
</comment>
<evidence type="ECO:0000256" key="2">
    <source>
        <dbReference type="ARBA" id="ARBA00022736"/>
    </source>
</evidence>
<keyword evidence="10" id="KW-1185">Reference proteome</keyword>
<dbReference type="PANTHER" id="PTHR34824:SF1">
    <property type="entry name" value="HEAT-INDUCIBLE TRANSCRIPTION REPRESSOR HRCA"/>
    <property type="match status" value="1"/>
</dbReference>
<dbReference type="PANTHER" id="PTHR34824">
    <property type="entry name" value="HEAT-INDUCIBLE TRANSCRIPTION REPRESSOR HRCA"/>
    <property type="match status" value="1"/>
</dbReference>
<evidence type="ECO:0000256" key="3">
    <source>
        <dbReference type="ARBA" id="ARBA00023015"/>
    </source>
</evidence>
<evidence type="ECO:0000259" key="8">
    <source>
        <dbReference type="Pfam" id="PF08220"/>
    </source>
</evidence>
<dbReference type="Pfam" id="PF01628">
    <property type="entry name" value="HrcA"/>
    <property type="match status" value="1"/>
</dbReference>
<keyword evidence="5 6" id="KW-0804">Transcription</keyword>